<dbReference type="EMBL" id="BNAB01000032">
    <property type="protein sequence ID" value="GHE06049.1"/>
    <property type="molecule type" value="Genomic_DNA"/>
</dbReference>
<feature type="region of interest" description="Disordered" evidence="1">
    <location>
        <begin position="35"/>
        <end position="63"/>
    </location>
</feature>
<reference evidence="2" key="1">
    <citation type="journal article" date="2014" name="Int. J. Syst. Evol. Microbiol.">
        <title>Complete genome sequence of Corynebacterium casei LMG S-19264T (=DSM 44701T), isolated from a smear-ripened cheese.</title>
        <authorList>
            <consortium name="US DOE Joint Genome Institute (JGI-PGF)"/>
            <person name="Walter F."/>
            <person name="Albersmeier A."/>
            <person name="Kalinowski J."/>
            <person name="Ruckert C."/>
        </authorList>
    </citation>
    <scope>NUCLEOTIDE SEQUENCE</scope>
    <source>
        <strain evidence="2">CGMCC 1.10859</strain>
    </source>
</reference>
<sequence length="63" mass="6809">MAAETPAMRRMFAMFEPTMFPKAMPGDPVSPACTDVTNSGIEVPKPTRVRPITSGEMPIRSAV</sequence>
<proteinExistence type="predicted"/>
<organism evidence="2 3">
    <name type="scientific">Allgaiera indica</name>
    <dbReference type="NCBI Taxonomy" id="765699"/>
    <lineage>
        <taxon>Bacteria</taxon>
        <taxon>Pseudomonadati</taxon>
        <taxon>Pseudomonadota</taxon>
        <taxon>Alphaproteobacteria</taxon>
        <taxon>Rhodobacterales</taxon>
        <taxon>Paracoccaceae</taxon>
        <taxon>Allgaiera</taxon>
    </lineage>
</organism>
<name>A0AAN4UUX3_9RHOB</name>
<dbReference type="AlphaFoldDB" id="A0AAN4UUX3"/>
<dbReference type="Proteomes" id="UP000634647">
    <property type="component" value="Unassembled WGS sequence"/>
</dbReference>
<protein>
    <submittedName>
        <fullName evidence="2">Uncharacterized protein</fullName>
    </submittedName>
</protein>
<evidence type="ECO:0000313" key="2">
    <source>
        <dbReference type="EMBL" id="GHE06049.1"/>
    </source>
</evidence>
<reference evidence="2" key="2">
    <citation type="submission" date="2023-06" db="EMBL/GenBank/DDBJ databases">
        <authorList>
            <person name="Sun Q."/>
            <person name="Zhou Y."/>
        </authorList>
    </citation>
    <scope>NUCLEOTIDE SEQUENCE</scope>
    <source>
        <strain evidence="2">CGMCC 1.10859</strain>
    </source>
</reference>
<comment type="caution">
    <text evidence="2">The sequence shown here is derived from an EMBL/GenBank/DDBJ whole genome shotgun (WGS) entry which is preliminary data.</text>
</comment>
<gene>
    <name evidence="2" type="ORF">GCM10008024_39160</name>
</gene>
<accession>A0AAN4UUX3</accession>
<evidence type="ECO:0000256" key="1">
    <source>
        <dbReference type="SAM" id="MobiDB-lite"/>
    </source>
</evidence>
<evidence type="ECO:0000313" key="3">
    <source>
        <dbReference type="Proteomes" id="UP000634647"/>
    </source>
</evidence>